<evidence type="ECO:0000313" key="2">
    <source>
        <dbReference type="Proteomes" id="UP000054324"/>
    </source>
</evidence>
<dbReference type="EMBL" id="KL596915">
    <property type="protein sequence ID" value="KER22167.1"/>
    <property type="molecule type" value="Genomic_DNA"/>
</dbReference>
<name>A0A074Z9E3_OPIVI</name>
<keyword evidence="2" id="KW-1185">Reference proteome</keyword>
<evidence type="ECO:0000313" key="1">
    <source>
        <dbReference type="EMBL" id="KER22167.1"/>
    </source>
</evidence>
<sequence>MDRVGIPDEHRFVYGSFWKALRILLHVRNSENTLQTLVWLKIANKRSPLSLIDAPYPHVKLFSTIAARFVPFTTVFDVAVLKQIEIKSLFCTANSAPFRFTVNFLLIHGLPIYTVCPSPIQYIVRCPIATTEETQVKFVEIGFAAIITDRPSITALAQDRAASTRIDLLTVLGFARPHYIRSFLGERHCFSYVPVSTGTRVIIIIIDSMTSVFNTDASLPYNHDLFKSLIVKKRVKVDGEGTYD</sequence>
<proteinExistence type="predicted"/>
<dbReference type="KEGG" id="ovi:T265_09673"/>
<dbReference type="OrthoDB" id="2190767at2759"/>
<organism evidence="1 2">
    <name type="scientific">Opisthorchis viverrini</name>
    <name type="common">Southeast Asian liver fluke</name>
    <dbReference type="NCBI Taxonomy" id="6198"/>
    <lineage>
        <taxon>Eukaryota</taxon>
        <taxon>Metazoa</taxon>
        <taxon>Spiralia</taxon>
        <taxon>Lophotrochozoa</taxon>
        <taxon>Platyhelminthes</taxon>
        <taxon>Trematoda</taxon>
        <taxon>Digenea</taxon>
        <taxon>Opisthorchiida</taxon>
        <taxon>Opisthorchiata</taxon>
        <taxon>Opisthorchiidae</taxon>
        <taxon>Opisthorchis</taxon>
    </lineage>
</organism>
<protein>
    <submittedName>
        <fullName evidence="1">Uncharacterized protein</fullName>
    </submittedName>
</protein>
<dbReference type="AlphaFoldDB" id="A0A074Z9E3"/>
<dbReference type="RefSeq" id="XP_009174088.1">
    <property type="nucleotide sequence ID" value="XM_009175824.1"/>
</dbReference>
<dbReference type="GeneID" id="20323841"/>
<accession>A0A074Z9E3</accession>
<gene>
    <name evidence="1" type="ORF">T265_09673</name>
</gene>
<dbReference type="Proteomes" id="UP000054324">
    <property type="component" value="Unassembled WGS sequence"/>
</dbReference>
<reference evidence="1 2" key="1">
    <citation type="submission" date="2013-11" db="EMBL/GenBank/DDBJ databases">
        <title>Opisthorchis viverrini - life in the bile duct.</title>
        <authorList>
            <person name="Young N.D."/>
            <person name="Nagarajan N."/>
            <person name="Lin S.J."/>
            <person name="Korhonen P.K."/>
            <person name="Jex A.R."/>
            <person name="Hall R.S."/>
            <person name="Safavi-Hemami H."/>
            <person name="Kaewkong W."/>
            <person name="Bertrand D."/>
            <person name="Gao S."/>
            <person name="Seet Q."/>
            <person name="Wongkham S."/>
            <person name="Teh B.T."/>
            <person name="Wongkham C."/>
            <person name="Intapan P.M."/>
            <person name="Maleewong W."/>
            <person name="Yang X."/>
            <person name="Hu M."/>
            <person name="Wang Z."/>
            <person name="Hofmann A."/>
            <person name="Sternberg P.W."/>
            <person name="Tan P."/>
            <person name="Wang J."/>
            <person name="Gasser R.B."/>
        </authorList>
    </citation>
    <scope>NUCLEOTIDE SEQUENCE [LARGE SCALE GENOMIC DNA]</scope>
</reference>
<dbReference type="CTD" id="20323841"/>